<gene>
    <name evidence="10" type="primary">rpe</name>
    <name evidence="15" type="ORF">BAA01_12945</name>
</gene>
<dbReference type="GO" id="GO:0005737">
    <property type="term" value="C:cytoplasm"/>
    <property type="evidence" value="ECO:0007669"/>
    <property type="project" value="UniProtKB-ARBA"/>
</dbReference>
<comment type="catalytic activity">
    <reaction evidence="1 10 11">
        <text>D-ribulose 5-phosphate = D-xylulose 5-phosphate</text>
        <dbReference type="Rhea" id="RHEA:13677"/>
        <dbReference type="ChEBI" id="CHEBI:57737"/>
        <dbReference type="ChEBI" id="CHEBI:58121"/>
        <dbReference type="EC" id="5.1.3.1"/>
    </reaction>
</comment>
<comment type="cofactor">
    <cofactor evidence="5">
        <name>Fe(2+)</name>
        <dbReference type="ChEBI" id="CHEBI:29033"/>
    </cofactor>
</comment>
<feature type="binding site" evidence="10 14">
    <location>
        <begin position="138"/>
        <end position="141"/>
    </location>
    <ligand>
        <name>substrate</name>
    </ligand>
</feature>
<dbReference type="Pfam" id="PF00834">
    <property type="entry name" value="Ribul_P_3_epim"/>
    <property type="match status" value="1"/>
</dbReference>
<feature type="binding site" evidence="10 13">
    <location>
        <position position="62"/>
    </location>
    <ligand>
        <name>a divalent metal cation</name>
        <dbReference type="ChEBI" id="CHEBI:60240"/>
    </ligand>
</feature>
<keyword evidence="13" id="KW-0170">Cobalt</keyword>
<dbReference type="NCBIfam" id="TIGR01163">
    <property type="entry name" value="rpe"/>
    <property type="match status" value="1"/>
</dbReference>
<evidence type="ECO:0000313" key="15">
    <source>
        <dbReference type="EMBL" id="OUM87715.1"/>
    </source>
</evidence>
<dbReference type="PROSITE" id="PS01086">
    <property type="entry name" value="RIBUL_P_3_EPIMER_2"/>
    <property type="match status" value="1"/>
</dbReference>
<dbReference type="GO" id="GO:0004750">
    <property type="term" value="F:D-ribulose-phosphate 3-epimerase activity"/>
    <property type="evidence" value="ECO:0007669"/>
    <property type="project" value="UniProtKB-UniRule"/>
</dbReference>
<dbReference type="HAMAP" id="MF_02227">
    <property type="entry name" value="RPE"/>
    <property type="match status" value="1"/>
</dbReference>
<comment type="cofactor">
    <cofactor evidence="10 13">
        <name>a divalent metal cation</name>
        <dbReference type="ChEBI" id="CHEBI:60240"/>
    </cofactor>
    <text evidence="10 13">Binds 1 divalent metal cation per subunit.</text>
</comment>
<dbReference type="AlphaFoldDB" id="A0A1Y3PJZ9"/>
<comment type="cofactor">
    <cofactor evidence="2">
        <name>Mn(2+)</name>
        <dbReference type="ChEBI" id="CHEBI:29035"/>
    </cofactor>
</comment>
<feature type="binding site" evidence="10 13">
    <location>
        <position position="172"/>
    </location>
    <ligand>
        <name>a divalent metal cation</name>
        <dbReference type="ChEBI" id="CHEBI:60240"/>
    </ligand>
</feature>
<keyword evidence="10 11" id="KW-0119">Carbohydrate metabolism</keyword>
<name>A0A1Y3PJZ9_9BACI</name>
<keyword evidence="13" id="KW-0464">Manganese</keyword>
<evidence type="ECO:0000256" key="8">
    <source>
        <dbReference type="ARBA" id="ARBA00022723"/>
    </source>
</evidence>
<dbReference type="Gene3D" id="3.20.20.70">
    <property type="entry name" value="Aldolase class I"/>
    <property type="match status" value="1"/>
</dbReference>
<feature type="binding site" evidence="10 14">
    <location>
        <position position="6"/>
    </location>
    <ligand>
        <name>substrate</name>
    </ligand>
</feature>
<reference evidence="16" key="1">
    <citation type="submission" date="2016-06" db="EMBL/GenBank/DDBJ databases">
        <authorList>
            <person name="Nascimento L."/>
            <person name="Pereira R.V."/>
            <person name="Martins L.F."/>
            <person name="Quaggio R.B."/>
            <person name="Silva A.M."/>
            <person name="Setubal J.C."/>
        </authorList>
    </citation>
    <scope>NUCLEOTIDE SEQUENCE [LARGE SCALE GENOMIC DNA]</scope>
</reference>
<evidence type="ECO:0000256" key="2">
    <source>
        <dbReference type="ARBA" id="ARBA00001936"/>
    </source>
</evidence>
<dbReference type="InterPro" id="IPR026019">
    <property type="entry name" value="Ribul_P_3_epim"/>
</dbReference>
<dbReference type="InterPro" id="IPR013785">
    <property type="entry name" value="Aldolase_TIM"/>
</dbReference>
<dbReference type="NCBIfam" id="NF004076">
    <property type="entry name" value="PRK05581.1-4"/>
    <property type="match status" value="1"/>
</dbReference>
<dbReference type="EC" id="5.1.3.1" evidence="7 10"/>
<dbReference type="InterPro" id="IPR000056">
    <property type="entry name" value="Ribul_P_3_epim-like"/>
</dbReference>
<feature type="binding site" evidence="10 13">
    <location>
        <position position="29"/>
    </location>
    <ligand>
        <name>a divalent metal cation</name>
        <dbReference type="ChEBI" id="CHEBI:60240"/>
    </ligand>
</feature>
<evidence type="ECO:0000256" key="1">
    <source>
        <dbReference type="ARBA" id="ARBA00001782"/>
    </source>
</evidence>
<feature type="active site" description="Proton donor" evidence="10 12">
    <location>
        <position position="172"/>
    </location>
</feature>
<comment type="pathway">
    <text evidence="10">Carbohydrate degradation.</text>
</comment>
<feature type="binding site" evidence="14">
    <location>
        <position position="174"/>
    </location>
    <ligand>
        <name>substrate</name>
    </ligand>
</feature>
<evidence type="ECO:0000256" key="14">
    <source>
        <dbReference type="PIRSR" id="PIRSR001461-3"/>
    </source>
</evidence>
<comment type="cofactor">
    <cofactor evidence="4">
        <name>Zn(2+)</name>
        <dbReference type="ChEBI" id="CHEBI:29105"/>
    </cofactor>
</comment>
<evidence type="ECO:0000256" key="12">
    <source>
        <dbReference type="PIRSR" id="PIRSR001461-1"/>
    </source>
</evidence>
<evidence type="ECO:0000256" key="3">
    <source>
        <dbReference type="ARBA" id="ARBA00001941"/>
    </source>
</evidence>
<dbReference type="SUPFAM" id="SSF51366">
    <property type="entry name" value="Ribulose-phoshate binding barrel"/>
    <property type="match status" value="1"/>
</dbReference>
<evidence type="ECO:0000256" key="6">
    <source>
        <dbReference type="ARBA" id="ARBA00009541"/>
    </source>
</evidence>
<dbReference type="GO" id="GO:0046872">
    <property type="term" value="F:metal ion binding"/>
    <property type="evidence" value="ECO:0007669"/>
    <property type="project" value="UniProtKB-UniRule"/>
</dbReference>
<dbReference type="PANTHER" id="PTHR11749">
    <property type="entry name" value="RIBULOSE-5-PHOSPHATE-3-EPIMERASE"/>
    <property type="match status" value="1"/>
</dbReference>
<keyword evidence="9 10" id="KW-0413">Isomerase</keyword>
<organism evidence="15 16">
    <name type="scientific">Bacillus thermozeamaize</name>
    <dbReference type="NCBI Taxonomy" id="230954"/>
    <lineage>
        <taxon>Bacteria</taxon>
        <taxon>Bacillati</taxon>
        <taxon>Bacillota</taxon>
        <taxon>Bacilli</taxon>
        <taxon>Bacillales</taxon>
        <taxon>Bacillaceae</taxon>
        <taxon>Bacillus</taxon>
    </lineage>
</organism>
<keyword evidence="13" id="KW-0862">Zinc</keyword>
<evidence type="ECO:0000256" key="11">
    <source>
        <dbReference type="PIRNR" id="PIRNR001461"/>
    </source>
</evidence>
<comment type="function">
    <text evidence="10">Catalyzes the reversible epimerization of D-ribulose 5-phosphate to D-xylulose 5-phosphate.</text>
</comment>
<feature type="binding site" evidence="10 14">
    <location>
        <begin position="194"/>
        <end position="195"/>
    </location>
    <ligand>
        <name>substrate</name>
    </ligand>
</feature>
<evidence type="ECO:0000256" key="9">
    <source>
        <dbReference type="ARBA" id="ARBA00023235"/>
    </source>
</evidence>
<feature type="binding site" evidence="10">
    <location>
        <begin position="172"/>
        <end position="174"/>
    </location>
    <ligand>
        <name>substrate</name>
    </ligand>
</feature>
<dbReference type="GO" id="GO:0006098">
    <property type="term" value="P:pentose-phosphate shunt"/>
    <property type="evidence" value="ECO:0007669"/>
    <property type="project" value="UniProtKB-UniRule"/>
</dbReference>
<keyword evidence="8 10" id="KW-0479">Metal-binding</keyword>
<sequence>MKIAPSILSADFANLAAELRSVEAADWIHIDVMDGHFVPNITMGPIILQAIRPLTDKILDVHLMITDPDRYIPVFAEHGADLITVHQEATCHLQRTLALIRSLGKRAGVALNPSTPLHVLEYVWEDLDLVLLMTVNPGFGGQAFLPQVLRKISALRQLLDERGYSHIEIQVDGGIDDVTAPQVHEAGATVAVSGSYIFRHQDRAQAIQKLRMLKK</sequence>
<dbReference type="PIRSF" id="PIRSF001461">
    <property type="entry name" value="RPE"/>
    <property type="match status" value="1"/>
</dbReference>
<comment type="similarity">
    <text evidence="6 10 11">Belongs to the ribulose-phosphate 3-epimerase family.</text>
</comment>
<feature type="binding site" evidence="10 13">
    <location>
        <position position="31"/>
    </location>
    <ligand>
        <name>a divalent metal cation</name>
        <dbReference type="ChEBI" id="CHEBI:60240"/>
    </ligand>
</feature>
<dbReference type="PROSITE" id="PS01085">
    <property type="entry name" value="RIBUL_P_3_EPIMER_1"/>
    <property type="match status" value="1"/>
</dbReference>
<feature type="binding site" evidence="10 14">
    <location>
        <position position="62"/>
    </location>
    <ligand>
        <name>substrate</name>
    </ligand>
</feature>
<dbReference type="CDD" id="cd00429">
    <property type="entry name" value="RPE"/>
    <property type="match status" value="1"/>
</dbReference>
<dbReference type="Proteomes" id="UP000196475">
    <property type="component" value="Unassembled WGS sequence"/>
</dbReference>
<dbReference type="GO" id="GO:0019323">
    <property type="term" value="P:pentose catabolic process"/>
    <property type="evidence" value="ECO:0007669"/>
    <property type="project" value="UniProtKB-UniRule"/>
</dbReference>
<evidence type="ECO:0000256" key="7">
    <source>
        <dbReference type="ARBA" id="ARBA00013188"/>
    </source>
</evidence>
<accession>A0A1Y3PJZ9</accession>
<evidence type="ECO:0000256" key="13">
    <source>
        <dbReference type="PIRSR" id="PIRSR001461-2"/>
    </source>
</evidence>
<evidence type="ECO:0000313" key="16">
    <source>
        <dbReference type="Proteomes" id="UP000196475"/>
    </source>
</evidence>
<dbReference type="FunFam" id="3.20.20.70:FF:000004">
    <property type="entry name" value="Ribulose-phosphate 3-epimerase"/>
    <property type="match status" value="1"/>
</dbReference>
<comment type="caution">
    <text evidence="15">The sequence shown here is derived from an EMBL/GenBank/DDBJ whole genome shotgun (WGS) entry which is preliminary data.</text>
</comment>
<protein>
    <recommendedName>
        <fullName evidence="7 10">Ribulose-phosphate 3-epimerase</fullName>
        <ecNumber evidence="7 10">5.1.3.1</ecNumber>
    </recommendedName>
</protein>
<evidence type="ECO:0000256" key="10">
    <source>
        <dbReference type="HAMAP-Rule" id="MF_02227"/>
    </source>
</evidence>
<evidence type="ECO:0000256" key="4">
    <source>
        <dbReference type="ARBA" id="ARBA00001947"/>
    </source>
</evidence>
<comment type="cofactor">
    <cofactor evidence="3">
        <name>Co(2+)</name>
        <dbReference type="ChEBI" id="CHEBI:48828"/>
    </cofactor>
</comment>
<evidence type="ECO:0000256" key="5">
    <source>
        <dbReference type="ARBA" id="ARBA00001954"/>
    </source>
</evidence>
<dbReference type="EMBL" id="LZRT01000070">
    <property type="protein sequence ID" value="OUM87715.1"/>
    <property type="molecule type" value="Genomic_DNA"/>
</dbReference>
<proteinExistence type="inferred from homology"/>
<feature type="active site" description="Proton acceptor" evidence="10 12">
    <location>
        <position position="31"/>
    </location>
</feature>
<dbReference type="InterPro" id="IPR011060">
    <property type="entry name" value="RibuloseP-bd_barrel"/>
</dbReference>